<feature type="compositionally biased region" description="Low complexity" evidence="2">
    <location>
        <begin position="244"/>
        <end position="262"/>
    </location>
</feature>
<evidence type="ECO:0000256" key="2">
    <source>
        <dbReference type="SAM" id="MobiDB-lite"/>
    </source>
</evidence>
<dbReference type="EMBL" id="FOYS01000005">
    <property type="protein sequence ID" value="SFR64833.1"/>
    <property type="molecule type" value="Genomic_DNA"/>
</dbReference>
<dbReference type="Proteomes" id="UP000243250">
    <property type="component" value="Unassembled WGS sequence"/>
</dbReference>
<evidence type="ECO:0000313" key="4">
    <source>
        <dbReference type="Proteomes" id="UP000243250"/>
    </source>
</evidence>
<keyword evidence="1" id="KW-0175">Coiled coil</keyword>
<dbReference type="RefSeq" id="WP_089882604.1">
    <property type="nucleotide sequence ID" value="NZ_FOYS01000005.1"/>
</dbReference>
<accession>A0A1I6IDS2</accession>
<feature type="region of interest" description="Disordered" evidence="2">
    <location>
        <begin position="345"/>
        <end position="394"/>
    </location>
</feature>
<name>A0A1I6IDS2_9EURY</name>
<evidence type="ECO:0000313" key="3">
    <source>
        <dbReference type="EMBL" id="SFR64833.1"/>
    </source>
</evidence>
<gene>
    <name evidence="3" type="ORF">SAMN04488124_3102</name>
</gene>
<keyword evidence="4" id="KW-1185">Reference proteome</keyword>
<sequence>MWQRNVARAVVVLVVILVLFGAAAPSAVAQSYPPWGDYCAAVIADQKAEQAELNDLIEKSNALTQAKAEEMSLEGAPDDLSIIAWVAAQSKAASEKYDADIEATQAEIRETSAELTAINSELGDCQSEYHERLRAGAFDGPGEPPVYERTGSATEAGDVAPESSSEPDVADETGDSPASDGPPASERPESGEDDETLAPVSSDDPPADGDDAASGESGPADAVGENDAVSDETGAAVTGGDAVSGGATASGEPPAEETPPAGFRYDEEGKLVLIGTATYVAARGGTSAYQRMRKKEKTASVTQAVLAEASANPTETTRTVVDSASDVVSPIDDATDLGDGAVKELEQSAAESRPTAKPNATKPAVTKPVVTKPRVSKPYATKPSSPKLSVQKPPAAPVANASAATKLKFAAGANKVLKPIAKVTGPLGRVVSATDVATAYYEDGRTWGEHTSKASGKALGGMAGAAIGAAVLAPLGPFGLAVGAVAGGIIGETVGEGLGGALWNTFGK</sequence>
<evidence type="ECO:0008006" key="5">
    <source>
        <dbReference type="Google" id="ProtNLM"/>
    </source>
</evidence>
<organism evidence="3 4">
    <name type="scientific">Halogeometricum limi</name>
    <dbReference type="NCBI Taxonomy" id="555875"/>
    <lineage>
        <taxon>Archaea</taxon>
        <taxon>Methanobacteriati</taxon>
        <taxon>Methanobacteriota</taxon>
        <taxon>Stenosarchaea group</taxon>
        <taxon>Halobacteria</taxon>
        <taxon>Halobacteriales</taxon>
        <taxon>Haloferacaceae</taxon>
        <taxon>Halogeometricum</taxon>
    </lineage>
</organism>
<reference evidence="4" key="1">
    <citation type="submission" date="2016-10" db="EMBL/GenBank/DDBJ databases">
        <authorList>
            <person name="Varghese N."/>
            <person name="Submissions S."/>
        </authorList>
    </citation>
    <scope>NUCLEOTIDE SEQUENCE [LARGE SCALE GENOMIC DNA]</scope>
    <source>
        <strain evidence="4">CGMCC 1.8711</strain>
    </source>
</reference>
<dbReference type="AlphaFoldDB" id="A0A1I6IDS2"/>
<proteinExistence type="predicted"/>
<feature type="coiled-coil region" evidence="1">
    <location>
        <begin position="94"/>
        <end position="121"/>
    </location>
</feature>
<evidence type="ECO:0000256" key="1">
    <source>
        <dbReference type="SAM" id="Coils"/>
    </source>
</evidence>
<protein>
    <recommendedName>
        <fullName evidence="5">Glycine zipper domain-containing protein</fullName>
    </recommendedName>
</protein>
<feature type="region of interest" description="Disordered" evidence="2">
    <location>
        <begin position="135"/>
        <end position="267"/>
    </location>
</feature>